<evidence type="ECO:0000313" key="3">
    <source>
        <dbReference type="EMBL" id="RPA77971.1"/>
    </source>
</evidence>
<organism evidence="3 4">
    <name type="scientific">Ascobolus immersus RN42</name>
    <dbReference type="NCBI Taxonomy" id="1160509"/>
    <lineage>
        <taxon>Eukaryota</taxon>
        <taxon>Fungi</taxon>
        <taxon>Dikarya</taxon>
        <taxon>Ascomycota</taxon>
        <taxon>Pezizomycotina</taxon>
        <taxon>Pezizomycetes</taxon>
        <taxon>Pezizales</taxon>
        <taxon>Ascobolaceae</taxon>
        <taxon>Ascobolus</taxon>
    </lineage>
</organism>
<feature type="coiled-coil region" evidence="1">
    <location>
        <begin position="241"/>
        <end position="268"/>
    </location>
</feature>
<feature type="region of interest" description="Disordered" evidence="2">
    <location>
        <begin position="1"/>
        <end position="40"/>
    </location>
</feature>
<proteinExistence type="predicted"/>
<evidence type="ECO:0000256" key="2">
    <source>
        <dbReference type="SAM" id="MobiDB-lite"/>
    </source>
</evidence>
<reference evidence="3 4" key="1">
    <citation type="journal article" date="2018" name="Nat. Ecol. Evol.">
        <title>Pezizomycetes genomes reveal the molecular basis of ectomycorrhizal truffle lifestyle.</title>
        <authorList>
            <person name="Murat C."/>
            <person name="Payen T."/>
            <person name="Noel B."/>
            <person name="Kuo A."/>
            <person name="Morin E."/>
            <person name="Chen J."/>
            <person name="Kohler A."/>
            <person name="Krizsan K."/>
            <person name="Balestrini R."/>
            <person name="Da Silva C."/>
            <person name="Montanini B."/>
            <person name="Hainaut M."/>
            <person name="Levati E."/>
            <person name="Barry K.W."/>
            <person name="Belfiori B."/>
            <person name="Cichocki N."/>
            <person name="Clum A."/>
            <person name="Dockter R.B."/>
            <person name="Fauchery L."/>
            <person name="Guy J."/>
            <person name="Iotti M."/>
            <person name="Le Tacon F."/>
            <person name="Lindquist E.A."/>
            <person name="Lipzen A."/>
            <person name="Malagnac F."/>
            <person name="Mello A."/>
            <person name="Molinier V."/>
            <person name="Miyauchi S."/>
            <person name="Poulain J."/>
            <person name="Riccioni C."/>
            <person name="Rubini A."/>
            <person name="Sitrit Y."/>
            <person name="Splivallo R."/>
            <person name="Traeger S."/>
            <person name="Wang M."/>
            <person name="Zifcakova L."/>
            <person name="Wipf D."/>
            <person name="Zambonelli A."/>
            <person name="Paolocci F."/>
            <person name="Nowrousian M."/>
            <person name="Ottonello S."/>
            <person name="Baldrian P."/>
            <person name="Spatafora J.W."/>
            <person name="Henrissat B."/>
            <person name="Nagy L.G."/>
            <person name="Aury J.M."/>
            <person name="Wincker P."/>
            <person name="Grigoriev I.V."/>
            <person name="Bonfante P."/>
            <person name="Martin F.M."/>
        </authorList>
    </citation>
    <scope>NUCLEOTIDE SEQUENCE [LARGE SCALE GENOMIC DNA]</scope>
    <source>
        <strain evidence="3 4">RN42</strain>
    </source>
</reference>
<accession>A0A3N4I167</accession>
<evidence type="ECO:0000313" key="4">
    <source>
        <dbReference type="Proteomes" id="UP000275078"/>
    </source>
</evidence>
<feature type="compositionally biased region" description="Low complexity" evidence="2">
    <location>
        <begin position="26"/>
        <end position="38"/>
    </location>
</feature>
<name>A0A3N4I167_ASCIM</name>
<protein>
    <submittedName>
        <fullName evidence="3">Uncharacterized protein</fullName>
    </submittedName>
</protein>
<keyword evidence="4" id="KW-1185">Reference proteome</keyword>
<dbReference type="EMBL" id="ML119718">
    <property type="protein sequence ID" value="RPA77971.1"/>
    <property type="molecule type" value="Genomic_DNA"/>
</dbReference>
<feature type="coiled-coil region" evidence="1">
    <location>
        <begin position="59"/>
        <end position="121"/>
    </location>
</feature>
<keyword evidence="1" id="KW-0175">Coiled coil</keyword>
<dbReference type="Proteomes" id="UP000275078">
    <property type="component" value="Unassembled WGS sequence"/>
</dbReference>
<feature type="compositionally biased region" description="Polar residues" evidence="2">
    <location>
        <begin position="1"/>
        <end position="11"/>
    </location>
</feature>
<evidence type="ECO:0000256" key="1">
    <source>
        <dbReference type="SAM" id="Coils"/>
    </source>
</evidence>
<sequence>MNCAISESVSSDFGLLDTEKPSMSAGNESGCEGWSGSGEECEMRQDQRAIYDKMIQDLEAKHAKEVEILESKCRSYEEEIESLHAKGEAHKKKEEEYKIKVDELSCQKANLEEQVRELLMDNPYLEELQKHKFTIAELRDELAEALKGGNSVSKYDIRIPKTDGMGFKERIRVLEDSLKQALDGYSYYSYYYHQLAELYGQLQVSSDQVTAELASLKAETDATNTKSEYYLQQNDALWLEIKHLYSIVENQQKNNKELERQLQSANSLLDSKAGIIDDLVCGRHETLIALQAASQEVACYAAVNWALNTKAIDVTGQNKDLVTRLEELTTQNGHLLLDYKRLSALEWCQKEALDAASEAHICCAVVNDSLNTKVFELSAQNKNLVTRVEEITTQQGHLIIELERLLTVELCQKELVRTLQGANKALSLENSEILALNGSYVQLINQLVEEGERDVKPQDQEIFEKEALEQ</sequence>
<gene>
    <name evidence="3" type="ORF">BJ508DRAFT_349950</name>
</gene>
<dbReference type="AlphaFoldDB" id="A0A3N4I167"/>